<dbReference type="Pfam" id="PF05139">
    <property type="entry name" value="Erythro_esteras"/>
    <property type="match status" value="1"/>
</dbReference>
<dbReference type="Proteomes" id="UP000251241">
    <property type="component" value="Unassembled WGS sequence"/>
</dbReference>
<evidence type="ECO:0000313" key="2">
    <source>
        <dbReference type="Proteomes" id="UP000251241"/>
    </source>
</evidence>
<dbReference type="AlphaFoldDB" id="A0A2X2JD49"/>
<sequence length="423" mass="49447">MRGVLCALAITTVLILSFNKLVYNDTPMANHATLLTEVNRHKKEIKSILMTDSNFSDLRFFDATLKNNRILMLGEMLHNDGETFKAKARLIRYLHEHLDYDVVLYEAGQYDMWMMNAQMDTPTSRSQVKTVGGIGLFDFWWQNEENQLLLTYYKNTKTSQNPISLGGFDIQFSGRELSDKRAKLLEDFLVKNGIDSTKYPLLKKNRNKLEYLTYERFASKQLDADQKKQFLAELDALSRVISRGVKDNEHLIYSRYLSDMRNNFDKSWRYKSGSMQSMHFRDSLMAENLCYQIDSLYAGKKIIVWCANIHSFSAPYNKDYRPLGTYLKRKYGAQAYSLDFTSYGRYDKTGRVVDRVGKLAVENVFHATKSPYFFLDLRELSNNSILKQNFSSVINQGIDEDRRWHDFIDGIFYIDINKDPIYR</sequence>
<organism evidence="1 2">
    <name type="scientific">Sphingobacterium multivorum</name>
    <dbReference type="NCBI Taxonomy" id="28454"/>
    <lineage>
        <taxon>Bacteria</taxon>
        <taxon>Pseudomonadati</taxon>
        <taxon>Bacteroidota</taxon>
        <taxon>Sphingobacteriia</taxon>
        <taxon>Sphingobacteriales</taxon>
        <taxon>Sphingobacteriaceae</taxon>
        <taxon>Sphingobacterium</taxon>
    </lineage>
</organism>
<dbReference type="SUPFAM" id="SSF159501">
    <property type="entry name" value="EreA/ChaN-like"/>
    <property type="match status" value="1"/>
</dbReference>
<dbReference type="PANTHER" id="PTHR31299:SF0">
    <property type="entry name" value="ESTERASE, PUTATIVE (AFU_ORTHOLOGUE AFUA_1G05850)-RELATED"/>
    <property type="match status" value="1"/>
</dbReference>
<dbReference type="InterPro" id="IPR007815">
    <property type="entry name" value="Emycin_Estase"/>
</dbReference>
<gene>
    <name evidence="1" type="ORF">NCTC11343_01632</name>
</gene>
<dbReference type="GO" id="GO:0046677">
    <property type="term" value="P:response to antibiotic"/>
    <property type="evidence" value="ECO:0007669"/>
    <property type="project" value="InterPro"/>
</dbReference>
<proteinExistence type="predicted"/>
<dbReference type="EMBL" id="UAUU01000005">
    <property type="protein sequence ID" value="SPZ85075.1"/>
    <property type="molecule type" value="Genomic_DNA"/>
</dbReference>
<dbReference type="PANTHER" id="PTHR31299">
    <property type="entry name" value="ESTERASE, PUTATIVE (AFU_ORTHOLOGUE AFUA_1G05850)-RELATED"/>
    <property type="match status" value="1"/>
</dbReference>
<reference evidence="1 2" key="1">
    <citation type="submission" date="2018-06" db="EMBL/GenBank/DDBJ databases">
        <authorList>
            <consortium name="Pathogen Informatics"/>
            <person name="Doyle S."/>
        </authorList>
    </citation>
    <scope>NUCLEOTIDE SEQUENCE [LARGE SCALE GENOMIC DNA]</scope>
    <source>
        <strain evidence="1 2">NCTC11343</strain>
    </source>
</reference>
<evidence type="ECO:0000313" key="1">
    <source>
        <dbReference type="EMBL" id="SPZ85075.1"/>
    </source>
</evidence>
<name>A0A2X2JD49_SPHMU</name>
<dbReference type="InterPro" id="IPR052036">
    <property type="entry name" value="Hydrolase/PRTase-associated"/>
</dbReference>
<protein>
    <submittedName>
        <fullName evidence="1">Erythromycin esterase</fullName>
    </submittedName>
</protein>
<dbReference type="CDD" id="cd14728">
    <property type="entry name" value="Ere-like"/>
    <property type="match status" value="1"/>
</dbReference>
<accession>A0A2X2JD49</accession>
<dbReference type="Gene3D" id="3.40.1660.10">
    <property type="entry name" value="EreA-like (biosynthetic domain)"/>
    <property type="match status" value="2"/>
</dbReference>